<evidence type="ECO:0000313" key="3">
    <source>
        <dbReference type="Ensembl" id="ENSSFOP00015001048.2"/>
    </source>
</evidence>
<dbReference type="SMART" id="SM00256">
    <property type="entry name" value="FBOX"/>
    <property type="match status" value="1"/>
</dbReference>
<dbReference type="GeneID" id="108924099"/>
<feature type="region of interest" description="Disordered" evidence="1">
    <location>
        <begin position="187"/>
        <end position="217"/>
    </location>
</feature>
<dbReference type="InterPro" id="IPR036047">
    <property type="entry name" value="F-box-like_dom_sf"/>
</dbReference>
<protein>
    <submittedName>
        <fullName evidence="3">F-box protein 16</fullName>
    </submittedName>
</protein>
<dbReference type="Gene3D" id="1.20.1280.50">
    <property type="match status" value="1"/>
</dbReference>
<dbReference type="PANTHER" id="PTHR46857">
    <property type="entry name" value="EPITHELIAL CELL-TRANSFORMING SEQUENCE 2 ONCOGENE-LIKE"/>
    <property type="match status" value="1"/>
</dbReference>
<reference evidence="3" key="2">
    <citation type="submission" date="2025-08" db="UniProtKB">
        <authorList>
            <consortium name="Ensembl"/>
        </authorList>
    </citation>
    <scope>IDENTIFICATION</scope>
</reference>
<proteinExistence type="predicted"/>
<dbReference type="CDD" id="cd22172">
    <property type="entry name" value="F-box_FBXO16"/>
    <property type="match status" value="1"/>
</dbReference>
<feature type="domain" description="F-box" evidence="2">
    <location>
        <begin position="81"/>
        <end position="127"/>
    </location>
</feature>
<evidence type="ECO:0000259" key="2">
    <source>
        <dbReference type="PROSITE" id="PS50181"/>
    </source>
</evidence>
<dbReference type="AlphaFoldDB" id="A0A8C9QZ18"/>
<sequence>MKANWRNRKMRTTMSTWTPLNHQLSNDHVFEERRELLGKWFDKWTDSQRKRILQDFFSRCTVAQLRFVRDNACDQVPKEAVDFATLLPRIVSLYIFSFLDPRSLCRCAQVSWHWRSLVELDQLWMPKCLRLGWCINFSPTPFEQAVWKRHYIETVQQLHVTKPKSPSQQGFVIPDVKVIGSEGEKLTESCHRGVQQRGKETQRKDPPPWRDSDRHPTDTLRFNYLQNDDPIFQTRFLHTKKNSSTIMNQEIIKRKPLSDSMYKLRKVKSLMFLSPELNPGHQRQKRPDWATLRSQEYPITKETAKKLAQRPQWNAGIRPGPARQAVPRMSAKGLKASQRSQRSSPSVPLFEGQSWKSPPLEQGSEAH</sequence>
<reference evidence="3 4" key="1">
    <citation type="submission" date="2019-04" db="EMBL/GenBank/DDBJ databases">
        <authorList>
            <consortium name="Wellcome Sanger Institute Data Sharing"/>
        </authorList>
    </citation>
    <scope>NUCLEOTIDE SEQUENCE [LARGE SCALE GENOMIC DNA]</scope>
</reference>
<accession>A0A8C9QZ18</accession>
<organism evidence="3 4">
    <name type="scientific">Scleropages formosus</name>
    <name type="common">Asian bonytongue</name>
    <name type="synonym">Osteoglossum formosum</name>
    <dbReference type="NCBI Taxonomy" id="113540"/>
    <lineage>
        <taxon>Eukaryota</taxon>
        <taxon>Metazoa</taxon>
        <taxon>Chordata</taxon>
        <taxon>Craniata</taxon>
        <taxon>Vertebrata</taxon>
        <taxon>Euteleostomi</taxon>
        <taxon>Actinopterygii</taxon>
        <taxon>Neopterygii</taxon>
        <taxon>Teleostei</taxon>
        <taxon>Osteoglossocephala</taxon>
        <taxon>Osteoglossomorpha</taxon>
        <taxon>Osteoglossiformes</taxon>
        <taxon>Osteoglossidae</taxon>
        <taxon>Scleropages</taxon>
    </lineage>
</organism>
<feature type="region of interest" description="Disordered" evidence="1">
    <location>
        <begin position="304"/>
        <end position="367"/>
    </location>
</feature>
<dbReference type="KEGG" id="sfm:108924099"/>
<evidence type="ECO:0000256" key="1">
    <source>
        <dbReference type="SAM" id="MobiDB-lite"/>
    </source>
</evidence>
<name>A0A8C9QZ18_SCLFO</name>
<dbReference type="OrthoDB" id="10257471at2759"/>
<evidence type="ECO:0000313" key="4">
    <source>
        <dbReference type="Proteomes" id="UP000694397"/>
    </source>
</evidence>
<reference evidence="3" key="3">
    <citation type="submission" date="2025-09" db="UniProtKB">
        <authorList>
            <consortium name="Ensembl"/>
        </authorList>
    </citation>
    <scope>IDENTIFICATION</scope>
</reference>
<dbReference type="InterPro" id="IPR052805">
    <property type="entry name" value="GEF_Ubiquitin-Prot_Reg"/>
</dbReference>
<dbReference type="Ensembl" id="ENSSFOT00015001079.2">
    <property type="protein sequence ID" value="ENSSFOP00015001048.2"/>
    <property type="gene ID" value="ENSSFOG00015000776.2"/>
</dbReference>
<dbReference type="InterPro" id="IPR001810">
    <property type="entry name" value="F-box_dom"/>
</dbReference>
<dbReference type="Proteomes" id="UP000694397">
    <property type="component" value="Chromosome 1"/>
</dbReference>
<dbReference type="RefSeq" id="XP_029109904.1">
    <property type="nucleotide sequence ID" value="XM_029254071.1"/>
</dbReference>
<dbReference type="PROSITE" id="PS50181">
    <property type="entry name" value="FBOX"/>
    <property type="match status" value="1"/>
</dbReference>
<keyword evidence="4" id="KW-1185">Reference proteome</keyword>
<dbReference type="PANTHER" id="PTHR46857:SF2">
    <property type="entry name" value="F-BOX ONLY PROTEIN 16"/>
    <property type="match status" value="1"/>
</dbReference>
<dbReference type="SUPFAM" id="SSF81383">
    <property type="entry name" value="F-box domain"/>
    <property type="match status" value="1"/>
</dbReference>
<feature type="compositionally biased region" description="Low complexity" evidence="1">
    <location>
        <begin position="337"/>
        <end position="348"/>
    </location>
</feature>
<dbReference type="GeneTree" id="ENSGT00940000159021"/>
<dbReference type="CTD" id="157574"/>
<dbReference type="Pfam" id="PF12937">
    <property type="entry name" value="F-box-like"/>
    <property type="match status" value="1"/>
</dbReference>
<gene>
    <name evidence="3" type="primary">FBXO16</name>
    <name evidence="3" type="synonym">fbxo16</name>
</gene>